<dbReference type="Gene3D" id="6.10.340.10">
    <property type="match status" value="1"/>
</dbReference>
<dbReference type="InterPro" id="IPR036097">
    <property type="entry name" value="HisK_dim/P_sf"/>
</dbReference>
<comment type="catalytic activity">
    <reaction evidence="1">
        <text>ATP + protein L-histidine = ADP + protein N-phospho-L-histidine.</text>
        <dbReference type="EC" id="2.7.13.3"/>
    </reaction>
</comment>
<dbReference type="Pfam" id="PF00072">
    <property type="entry name" value="Response_reg"/>
    <property type="match status" value="1"/>
</dbReference>
<dbReference type="Gene3D" id="3.30.450.20">
    <property type="entry name" value="PAS domain"/>
    <property type="match status" value="1"/>
</dbReference>
<keyword evidence="15" id="KW-0175">Coiled coil</keyword>
<dbReference type="InterPro" id="IPR003660">
    <property type="entry name" value="HAMP_dom"/>
</dbReference>
<dbReference type="FunFam" id="1.10.287.130:FF:000038">
    <property type="entry name" value="Sensory transduction histidine kinase"/>
    <property type="match status" value="1"/>
</dbReference>
<keyword evidence="16" id="KW-0812">Transmembrane</keyword>
<dbReference type="CDD" id="cd16922">
    <property type="entry name" value="HATPase_EvgS-ArcB-TorS-like"/>
    <property type="match status" value="1"/>
</dbReference>
<keyword evidence="7" id="KW-0547">Nucleotide-binding</keyword>
<dbReference type="RefSeq" id="WP_015195317.1">
    <property type="nucleotide sequence ID" value="NC_019748.1"/>
</dbReference>
<keyword evidence="6" id="KW-0808">Transferase</keyword>
<dbReference type="SMART" id="SM00304">
    <property type="entry name" value="HAMP"/>
    <property type="match status" value="1"/>
</dbReference>
<dbReference type="Pfam" id="PF02518">
    <property type="entry name" value="HATPase_c"/>
    <property type="match status" value="1"/>
</dbReference>
<feature type="domain" description="HAMP" evidence="19">
    <location>
        <begin position="330"/>
        <end position="383"/>
    </location>
</feature>
<dbReference type="InterPro" id="IPR011006">
    <property type="entry name" value="CheY-like_superfamily"/>
</dbReference>
<evidence type="ECO:0000256" key="6">
    <source>
        <dbReference type="ARBA" id="ARBA00022679"/>
    </source>
</evidence>
<reference evidence="21" key="1">
    <citation type="journal article" date="2013" name="Proc. Natl. Acad. Sci. U.S.A.">
        <title>Improving the coverage of the cyanobacterial phylum using diversity-driven genome sequencing.</title>
        <authorList>
            <person name="Shih P.M."/>
            <person name="Wu D."/>
            <person name="Latifi A."/>
            <person name="Axen S.D."/>
            <person name="Fewer D.P."/>
            <person name="Talla E."/>
            <person name="Calteau A."/>
            <person name="Cai F."/>
            <person name="Tandeau de Marsac N."/>
            <person name="Rippka R."/>
            <person name="Herdman M."/>
            <person name="Sivonen K."/>
            <person name="Coursin T."/>
            <person name="Laurent T."/>
            <person name="Goodwin L."/>
            <person name="Nolan M."/>
            <person name="Davenport K.W."/>
            <person name="Han C.S."/>
            <person name="Rubin E.M."/>
            <person name="Eisen J.A."/>
            <person name="Woyke T."/>
            <person name="Gugger M."/>
            <person name="Kerfeld C.A."/>
        </authorList>
    </citation>
    <scope>NUCLEOTIDE SEQUENCE [LARGE SCALE GENOMIC DNA]</scope>
    <source>
        <strain evidence="21">ATCC 29371 / PCC 7437</strain>
    </source>
</reference>
<evidence type="ECO:0000256" key="2">
    <source>
        <dbReference type="ARBA" id="ARBA00004370"/>
    </source>
</evidence>
<evidence type="ECO:0000313" key="21">
    <source>
        <dbReference type="Proteomes" id="UP000010473"/>
    </source>
</evidence>
<dbReference type="EMBL" id="CP003653">
    <property type="protein sequence ID" value="AFZ37663.1"/>
    <property type="molecule type" value="Genomic_DNA"/>
</dbReference>
<feature type="transmembrane region" description="Helical" evidence="16">
    <location>
        <begin position="302"/>
        <end position="329"/>
    </location>
</feature>
<dbReference type="CDD" id="cd06225">
    <property type="entry name" value="HAMP"/>
    <property type="match status" value="1"/>
</dbReference>
<evidence type="ECO:0000256" key="7">
    <source>
        <dbReference type="ARBA" id="ARBA00022741"/>
    </source>
</evidence>
<evidence type="ECO:0000256" key="14">
    <source>
        <dbReference type="PROSITE-ProRule" id="PRU00169"/>
    </source>
</evidence>
<feature type="coiled-coil region" evidence="15">
    <location>
        <begin position="382"/>
        <end position="409"/>
    </location>
</feature>
<dbReference type="eggNOG" id="COG0745">
    <property type="taxonomic scope" value="Bacteria"/>
</dbReference>
<dbReference type="Gene3D" id="3.30.565.10">
    <property type="entry name" value="Histidine kinase-like ATPase, C-terminal domain"/>
    <property type="match status" value="1"/>
</dbReference>
<dbReference type="PANTHER" id="PTHR43047">
    <property type="entry name" value="TWO-COMPONENT HISTIDINE PROTEIN KINASE"/>
    <property type="match status" value="1"/>
</dbReference>
<dbReference type="SUPFAM" id="SSF55874">
    <property type="entry name" value="ATPase domain of HSP90 chaperone/DNA topoisomerase II/histidine kinase"/>
    <property type="match status" value="1"/>
</dbReference>
<dbReference type="InterPro" id="IPR005467">
    <property type="entry name" value="His_kinase_dom"/>
</dbReference>
<dbReference type="Gene3D" id="3.40.50.2300">
    <property type="match status" value="1"/>
</dbReference>
<dbReference type="CDD" id="cd17546">
    <property type="entry name" value="REC_hyHK_CKI1_RcsC-like"/>
    <property type="match status" value="1"/>
</dbReference>
<keyword evidence="12" id="KW-0131">Cell cycle</keyword>
<dbReference type="PROSITE" id="PS50110">
    <property type="entry name" value="RESPONSE_REGULATORY"/>
    <property type="match status" value="1"/>
</dbReference>
<evidence type="ECO:0000256" key="10">
    <source>
        <dbReference type="ARBA" id="ARBA00023012"/>
    </source>
</evidence>
<keyword evidence="10" id="KW-0902">Two-component regulatory system</keyword>
<comment type="similarity">
    <text evidence="3">In the N-terminal section; belongs to the phytochrome family.</text>
</comment>
<dbReference type="Pfam" id="PF00512">
    <property type="entry name" value="HisKA"/>
    <property type="match status" value="1"/>
</dbReference>
<dbReference type="PROSITE" id="PS50109">
    <property type="entry name" value="HIS_KIN"/>
    <property type="match status" value="1"/>
</dbReference>
<dbReference type="GO" id="GO:0000155">
    <property type="term" value="F:phosphorelay sensor kinase activity"/>
    <property type="evidence" value="ECO:0007669"/>
    <property type="project" value="InterPro"/>
</dbReference>
<dbReference type="InterPro" id="IPR003594">
    <property type="entry name" value="HATPase_dom"/>
</dbReference>
<dbReference type="Proteomes" id="UP000010473">
    <property type="component" value="Chromosome"/>
</dbReference>
<keyword evidence="21" id="KW-1185">Reference proteome</keyword>
<evidence type="ECO:0000259" key="17">
    <source>
        <dbReference type="PROSITE" id="PS50109"/>
    </source>
</evidence>
<dbReference type="SMART" id="SM00387">
    <property type="entry name" value="HATPase_c"/>
    <property type="match status" value="1"/>
</dbReference>
<dbReference type="InterPro" id="IPR001789">
    <property type="entry name" value="Sig_transdc_resp-reg_receiver"/>
</dbReference>
<proteinExistence type="inferred from homology"/>
<evidence type="ECO:0000256" key="1">
    <source>
        <dbReference type="ARBA" id="ARBA00000085"/>
    </source>
</evidence>
<evidence type="ECO:0000256" key="9">
    <source>
        <dbReference type="ARBA" id="ARBA00022840"/>
    </source>
</evidence>
<dbReference type="CDD" id="cd00082">
    <property type="entry name" value="HisKA"/>
    <property type="match status" value="1"/>
</dbReference>
<dbReference type="KEGG" id="scs:Sta7437_4186"/>
<evidence type="ECO:0000256" key="13">
    <source>
        <dbReference type="ARBA" id="ARBA00074306"/>
    </source>
</evidence>
<feature type="domain" description="Response regulatory" evidence="18">
    <location>
        <begin position="686"/>
        <end position="802"/>
    </location>
</feature>
<evidence type="ECO:0000259" key="19">
    <source>
        <dbReference type="PROSITE" id="PS50885"/>
    </source>
</evidence>
<dbReference type="SUPFAM" id="SSF52172">
    <property type="entry name" value="CheY-like"/>
    <property type="match status" value="1"/>
</dbReference>
<accession>K9XYS5</accession>
<feature type="domain" description="Histidine kinase" evidence="17">
    <location>
        <begin position="416"/>
        <end position="642"/>
    </location>
</feature>
<dbReference type="CDD" id="cd12912">
    <property type="entry name" value="PDC2_MCP_like"/>
    <property type="match status" value="1"/>
</dbReference>
<dbReference type="GO" id="GO:0005524">
    <property type="term" value="F:ATP binding"/>
    <property type="evidence" value="ECO:0007669"/>
    <property type="project" value="UniProtKB-KW"/>
</dbReference>
<evidence type="ECO:0000256" key="4">
    <source>
        <dbReference type="ARBA" id="ARBA00012438"/>
    </source>
</evidence>
<dbReference type="OrthoDB" id="569347at2"/>
<dbReference type="HOGENOM" id="CLU_000445_114_10_3"/>
<protein>
    <recommendedName>
        <fullName evidence="13">Circadian input-output histidine kinase CikA</fullName>
        <ecNumber evidence="4">2.7.13.3</ecNumber>
    </recommendedName>
</protein>
<gene>
    <name evidence="20" type="ordered locus">Sta7437_4186</name>
</gene>
<dbReference type="AlphaFoldDB" id="K9XYS5"/>
<evidence type="ECO:0000256" key="3">
    <source>
        <dbReference type="ARBA" id="ARBA00006402"/>
    </source>
</evidence>
<dbReference type="eggNOG" id="COG2205">
    <property type="taxonomic scope" value="Bacteria"/>
</dbReference>
<dbReference type="InterPro" id="IPR003661">
    <property type="entry name" value="HisK_dim/P_dom"/>
</dbReference>
<keyword evidence="5 14" id="KW-0597">Phosphoprotein</keyword>
<dbReference type="SMART" id="SM00388">
    <property type="entry name" value="HisKA"/>
    <property type="match status" value="1"/>
</dbReference>
<dbReference type="STRING" id="111780.Sta7437_4186"/>
<evidence type="ECO:0000313" key="20">
    <source>
        <dbReference type="EMBL" id="AFZ37663.1"/>
    </source>
</evidence>
<name>K9XYS5_STAC7</name>
<dbReference type="SUPFAM" id="SSF47384">
    <property type="entry name" value="Homodimeric domain of signal transducing histidine kinase"/>
    <property type="match status" value="1"/>
</dbReference>
<sequence length="894" mass="99629">MDRSIRNSIGSTLFFYVLGGALVGLGGMSYFFYQALENRATQEIQSNLSTQVKSIEGKLGRAEQTMLGLVAGIKSLNYLGTKDPDAYEKMILEVVKKRSSLTMGTGFGQAPYKVLPNQKFYWPYFFLDQNISDQVGQPLPPPFDNIRQTDVCELDSSCVEQEYYTLPVAANGSIWMEPYEWAGIALTTVTAPVLNMEQELIGVVGLDVNVTALTEEIEAPSRWGSGYFMILSENGNLLAYPPNSQKAKDLATYKDIPELQAVWQTIGKSDSGLFVLEGNYWAYQHIEGTNWLMLAAVPQSVVLLPVLAIALGGALGAGAILAFVVFLFVHRLNSRLQPILEECQKLAQTDNNNEKLQIAGADELEVLEHSFNRMTAQLKASFEELELRVEERTAELQQAKSAADTANQAKSEFLANMSHELRTPLNGILGYAQVLQQSRTMSEKEKKGVDIINQCGSHLLTLINDVLDLSKIEARKMELHGTEFHFPSFIQGVVEICRIKADQKGIAFVYLEEGQLPVGVQTDDKRLRQVLINLLSNAIKFTDEGTVTFLVYSQKVENSQENQFLYRLRFQIEDSGIGISPEHLTKIFLPFEQVGSVEKQSEGTGLGLAITQQIVAMMGSTIQVVSELGKGSTFWFDVDLPETTSWIKSAKLVSEGIIVGFKTKISSSELTSDIEFSACTLDQKRKILIVDDRWENRSVVMNLLEPLGFEVLEAENGQDGLDKFAQNQPDLIITDISMPILDGYEMLSQIRSSPQGQDVVVIVSSASVFESDRQKSLNAGANDFLPKPIQAENLLTSLQNLLELEWIYEETKSIETLAQTNDVISNTTDIVPPSTEDLALLLDLSRKGLINNVLTEIERIEKLDAKFIPFVLQIRKFAEKFQLKQLRSFIEQYS</sequence>
<dbReference type="InterPro" id="IPR004358">
    <property type="entry name" value="Sig_transdc_His_kin-like_C"/>
</dbReference>
<dbReference type="Gene3D" id="1.10.287.130">
    <property type="match status" value="1"/>
</dbReference>
<feature type="modified residue" description="4-aspartylphosphate" evidence="14">
    <location>
        <position position="735"/>
    </location>
</feature>
<dbReference type="PATRIC" id="fig|111780.3.peg.4338"/>
<evidence type="ECO:0000256" key="5">
    <source>
        <dbReference type="ARBA" id="ARBA00022553"/>
    </source>
</evidence>
<comment type="subcellular location">
    <subcellularLocation>
        <location evidence="2">Membrane</location>
    </subcellularLocation>
</comment>
<evidence type="ECO:0000256" key="11">
    <source>
        <dbReference type="ARBA" id="ARBA00023136"/>
    </source>
</evidence>
<dbReference type="PRINTS" id="PR00344">
    <property type="entry name" value="BCTRLSENSOR"/>
</dbReference>
<evidence type="ECO:0000256" key="15">
    <source>
        <dbReference type="SAM" id="Coils"/>
    </source>
</evidence>
<organism evidence="20 21">
    <name type="scientific">Stanieria cyanosphaera (strain ATCC 29371 / PCC 7437)</name>
    <dbReference type="NCBI Taxonomy" id="111780"/>
    <lineage>
        <taxon>Bacteria</taxon>
        <taxon>Bacillati</taxon>
        <taxon>Cyanobacteriota</taxon>
        <taxon>Cyanophyceae</taxon>
        <taxon>Pleurocapsales</taxon>
        <taxon>Dermocarpellaceae</taxon>
        <taxon>Stanieria</taxon>
    </lineage>
</organism>
<feature type="transmembrane region" description="Helical" evidence="16">
    <location>
        <begin position="12"/>
        <end position="33"/>
    </location>
</feature>
<evidence type="ECO:0000256" key="16">
    <source>
        <dbReference type="SAM" id="Phobius"/>
    </source>
</evidence>
<dbReference type="EC" id="2.7.13.3" evidence="4"/>
<dbReference type="Pfam" id="PF22673">
    <property type="entry name" value="MCP-like_PDC_1"/>
    <property type="match status" value="1"/>
</dbReference>
<keyword evidence="9" id="KW-0067">ATP-binding</keyword>
<dbReference type="InterPro" id="IPR036890">
    <property type="entry name" value="HATPase_C_sf"/>
</dbReference>
<evidence type="ECO:0000256" key="12">
    <source>
        <dbReference type="ARBA" id="ARBA00023306"/>
    </source>
</evidence>
<evidence type="ECO:0000259" key="18">
    <source>
        <dbReference type="PROSITE" id="PS50110"/>
    </source>
</evidence>
<evidence type="ECO:0000256" key="8">
    <source>
        <dbReference type="ARBA" id="ARBA00022777"/>
    </source>
</evidence>
<dbReference type="CDD" id="cd12913">
    <property type="entry name" value="PDC1_MCP_like"/>
    <property type="match status" value="1"/>
</dbReference>
<keyword evidence="11 16" id="KW-0472">Membrane</keyword>
<dbReference type="PROSITE" id="PS50885">
    <property type="entry name" value="HAMP"/>
    <property type="match status" value="1"/>
</dbReference>
<dbReference type="FunFam" id="3.30.565.10:FF:000010">
    <property type="entry name" value="Sensor histidine kinase RcsC"/>
    <property type="match status" value="1"/>
</dbReference>
<keyword evidence="16" id="KW-1133">Transmembrane helix</keyword>
<dbReference type="GO" id="GO:0016020">
    <property type="term" value="C:membrane"/>
    <property type="evidence" value="ECO:0007669"/>
    <property type="project" value="UniProtKB-SubCell"/>
</dbReference>
<dbReference type="SMART" id="SM00448">
    <property type="entry name" value="REC"/>
    <property type="match status" value="1"/>
</dbReference>
<keyword evidence="8 20" id="KW-0418">Kinase</keyword>